<evidence type="ECO:0000259" key="3">
    <source>
        <dbReference type="Pfam" id="PF01323"/>
    </source>
</evidence>
<dbReference type="InterPro" id="IPR014440">
    <property type="entry name" value="HCCAis_GSTk"/>
</dbReference>
<dbReference type="InterPro" id="IPR001853">
    <property type="entry name" value="DSBA-like_thioredoxin_dom"/>
</dbReference>
<proteinExistence type="inferred from homology"/>
<dbReference type="Pfam" id="PF01323">
    <property type="entry name" value="DSBA"/>
    <property type="match status" value="1"/>
</dbReference>
<sequence length="197" mass="22390">MAPTIDFYWDLGSTNSYFAIKLLEPIAKKYNAEIHWHAFNVGHVFQANNYILMDEPRAKLTNRRDDLMRWAKKYDLPFSVPKAFPIKTSRALRGAIAMRQWGKEADFINAIFAAYWERGDGSIGEYATLREIALSLGVDPQEFEDCAESAAVRQALIDSTNHALAKGVFGVPSIIIGDELYWGKDRMEFVEAHLARL</sequence>
<evidence type="ECO:0000313" key="5">
    <source>
        <dbReference type="Proteomes" id="UP000004931"/>
    </source>
</evidence>
<dbReference type="Gene3D" id="3.40.30.10">
    <property type="entry name" value="Glutaredoxin"/>
    <property type="match status" value="1"/>
</dbReference>
<dbReference type="PANTHER" id="PTHR42943">
    <property type="entry name" value="GLUTATHIONE S-TRANSFERASE KAPPA"/>
    <property type="match status" value="1"/>
</dbReference>
<feature type="domain" description="DSBA-like thioredoxin" evidence="3">
    <location>
        <begin position="4"/>
        <end position="194"/>
    </location>
</feature>
<protein>
    <recommendedName>
        <fullName evidence="1">2-hydroxychromene-2-carboxylate isomerase</fullName>
        <ecNumber evidence="1">5.99.1.4</ecNumber>
    </recommendedName>
</protein>
<comment type="catalytic activity">
    <reaction evidence="1">
        <text>2-hydroxychromene-2-carboxylate = (3E)-4-(2-hydroxyphenyl)-2-oxobut-3-enoate</text>
        <dbReference type="Rhea" id="RHEA:27401"/>
        <dbReference type="ChEBI" id="CHEBI:59350"/>
        <dbReference type="ChEBI" id="CHEBI:59353"/>
        <dbReference type="EC" id="5.99.1.4"/>
    </reaction>
</comment>
<dbReference type="GO" id="GO:0006749">
    <property type="term" value="P:glutathione metabolic process"/>
    <property type="evidence" value="ECO:0007669"/>
    <property type="project" value="TreeGrafter"/>
</dbReference>
<evidence type="ECO:0000256" key="1">
    <source>
        <dbReference type="PIRNR" id="PIRNR006386"/>
    </source>
</evidence>
<comment type="caution">
    <text evidence="4">The sequence shown here is derived from an EMBL/GenBank/DDBJ whole genome shotgun (WGS) entry which is preliminary data.</text>
</comment>
<evidence type="ECO:0000256" key="2">
    <source>
        <dbReference type="PIRSR" id="PIRSR006386-1"/>
    </source>
</evidence>
<organism evidence="4 5">
    <name type="scientific">marine gamma proteobacterium HTCC2143</name>
    <dbReference type="NCBI Taxonomy" id="247633"/>
    <lineage>
        <taxon>Bacteria</taxon>
        <taxon>Pseudomonadati</taxon>
        <taxon>Pseudomonadota</taxon>
        <taxon>Gammaproteobacteria</taxon>
        <taxon>Cellvibrionales</taxon>
        <taxon>Spongiibacteraceae</taxon>
        <taxon>BD1-7 clade</taxon>
    </lineage>
</organism>
<dbReference type="GO" id="GO:0004602">
    <property type="term" value="F:glutathione peroxidase activity"/>
    <property type="evidence" value="ECO:0007669"/>
    <property type="project" value="TreeGrafter"/>
</dbReference>
<dbReference type="GO" id="GO:0018845">
    <property type="term" value="F:2-hydroxychromene-2-carboxylate isomerase activity"/>
    <property type="evidence" value="ECO:0007669"/>
    <property type="project" value="UniProtKB-UniRule"/>
</dbReference>
<dbReference type="eggNOG" id="COG3917">
    <property type="taxonomic scope" value="Bacteria"/>
</dbReference>
<dbReference type="EMBL" id="AAVT01000001">
    <property type="protein sequence ID" value="EAW32446.1"/>
    <property type="molecule type" value="Genomic_DNA"/>
</dbReference>
<dbReference type="InterPro" id="IPR036249">
    <property type="entry name" value="Thioredoxin-like_sf"/>
</dbReference>
<dbReference type="PANTHER" id="PTHR42943:SF2">
    <property type="entry name" value="GLUTATHIONE S-TRANSFERASE KAPPA 1"/>
    <property type="match status" value="1"/>
</dbReference>
<accession>A0Y8J2</accession>
<keyword evidence="1" id="KW-0413">Isomerase</keyword>
<keyword evidence="5" id="KW-1185">Reference proteome</keyword>
<evidence type="ECO:0000313" key="4">
    <source>
        <dbReference type="EMBL" id="EAW32446.1"/>
    </source>
</evidence>
<dbReference type="EC" id="5.99.1.4" evidence="1"/>
<dbReference type="InterPro" id="IPR051924">
    <property type="entry name" value="GST_Kappa/NadH"/>
</dbReference>
<feature type="active site" description="Nucleophile" evidence="2">
    <location>
        <position position="13"/>
    </location>
</feature>
<dbReference type="SUPFAM" id="SSF52833">
    <property type="entry name" value="Thioredoxin-like"/>
    <property type="match status" value="1"/>
</dbReference>
<dbReference type="CDD" id="cd03022">
    <property type="entry name" value="DsbA_HCCA_Iso"/>
    <property type="match status" value="1"/>
</dbReference>
<dbReference type="GO" id="GO:0004364">
    <property type="term" value="F:glutathione transferase activity"/>
    <property type="evidence" value="ECO:0007669"/>
    <property type="project" value="TreeGrafter"/>
</dbReference>
<dbReference type="InterPro" id="IPR044087">
    <property type="entry name" value="NahD-like"/>
</dbReference>
<gene>
    <name evidence="4" type="ORF">GP2143_14361</name>
</gene>
<dbReference type="GO" id="GO:1901170">
    <property type="term" value="P:naphthalene catabolic process"/>
    <property type="evidence" value="ECO:0007669"/>
    <property type="project" value="InterPro"/>
</dbReference>
<comment type="similarity">
    <text evidence="1">Belongs to the GST superfamily. NadH family.</text>
</comment>
<dbReference type="AlphaFoldDB" id="A0Y8J2"/>
<dbReference type="STRING" id="247633.GP2143_14361"/>
<dbReference type="OrthoDB" id="5244108at2"/>
<name>A0Y8J2_9GAMM</name>
<reference evidence="4 5" key="1">
    <citation type="journal article" date="2010" name="J. Bacteriol.">
        <title>Genome sequence of the oligotrophic marine Gammaproteobacterium HTCC2143, isolated from the Oregon Coast.</title>
        <authorList>
            <person name="Oh H.M."/>
            <person name="Kang I."/>
            <person name="Ferriera S."/>
            <person name="Giovannoni S.J."/>
            <person name="Cho J.C."/>
        </authorList>
    </citation>
    <scope>NUCLEOTIDE SEQUENCE [LARGE SCALE GENOMIC DNA]</scope>
    <source>
        <strain evidence="4 5">HTCC2143</strain>
    </source>
</reference>
<dbReference type="PIRSF" id="PIRSF006386">
    <property type="entry name" value="HCCAis_GSTk"/>
    <property type="match status" value="1"/>
</dbReference>
<dbReference type="Proteomes" id="UP000004931">
    <property type="component" value="Unassembled WGS sequence"/>
</dbReference>